<dbReference type="InterPro" id="IPR022663">
    <property type="entry name" value="DapB_C"/>
</dbReference>
<dbReference type="GO" id="GO:0009089">
    <property type="term" value="P:lysine biosynthetic process via diaminopimelate"/>
    <property type="evidence" value="ECO:0007669"/>
    <property type="project" value="UniProtKB-UniRule"/>
</dbReference>
<dbReference type="PANTHER" id="PTHR20836">
    <property type="entry name" value="DIHYDRODIPICOLINATE REDUCTASE"/>
    <property type="match status" value="1"/>
</dbReference>
<evidence type="ECO:0000256" key="3">
    <source>
        <dbReference type="ARBA" id="ARBA00022605"/>
    </source>
</evidence>
<organism evidence="16 17">
    <name type="scientific">PS1 clade bacterium</name>
    <dbReference type="NCBI Taxonomy" id="2175152"/>
    <lineage>
        <taxon>Bacteria</taxon>
        <taxon>Pseudomonadati</taxon>
        <taxon>Pseudomonadota</taxon>
        <taxon>Alphaproteobacteria</taxon>
        <taxon>PS1 clade</taxon>
    </lineage>
</organism>
<keyword evidence="7 13" id="KW-0520">NAD</keyword>
<evidence type="ECO:0000259" key="15">
    <source>
        <dbReference type="Pfam" id="PF05173"/>
    </source>
</evidence>
<evidence type="ECO:0000256" key="7">
    <source>
        <dbReference type="ARBA" id="ARBA00023027"/>
    </source>
</evidence>
<feature type="domain" description="Dihydrodipicolinate reductase C-terminal" evidence="15">
    <location>
        <begin position="127"/>
        <end position="262"/>
    </location>
</feature>
<dbReference type="EMBL" id="QOQD01000012">
    <property type="protein sequence ID" value="RCL72570.1"/>
    <property type="molecule type" value="Genomic_DNA"/>
</dbReference>
<feature type="binding site" evidence="13">
    <location>
        <begin position="7"/>
        <end position="12"/>
    </location>
    <ligand>
        <name>NAD(+)</name>
        <dbReference type="ChEBI" id="CHEBI:57540"/>
    </ligand>
</feature>
<evidence type="ECO:0000259" key="14">
    <source>
        <dbReference type="Pfam" id="PF01113"/>
    </source>
</evidence>
<name>A0A368DL50_9PROT</name>
<feature type="binding site" evidence="13">
    <location>
        <begin position="97"/>
        <end position="99"/>
    </location>
    <ligand>
        <name>NAD(+)</name>
        <dbReference type="ChEBI" id="CHEBI:57540"/>
    </ligand>
</feature>
<sequence>MKVIIAGAAGRMGKELIKYAYQDNEIELIGASEYAKSPWIGKDVGELISGDKKNIKIVADPIDFVKSADVIIDFTNAKTTVENSILAAQARISHIIGTTGLAPVDQEKIMNASRHAVIVQSGNMSLGINLMSQITKQVSKILTDFDIEILEMHHNKKIDAPSGTALLLGNAAADGRNIKLDSNATYQRYGNTGVRQKNSIGFSSLRGGDVVGEHTVIFAGDSEIIKLSHSALSRRIFVSGAMHAAKWSIGEKPGFYTMDDVLSLKK</sequence>
<dbReference type="GO" id="GO:0016726">
    <property type="term" value="F:oxidoreductase activity, acting on CH or CH2 groups, NAD or NADP as acceptor"/>
    <property type="evidence" value="ECO:0007669"/>
    <property type="project" value="UniProtKB-UniRule"/>
</dbReference>
<dbReference type="GO" id="GO:0005737">
    <property type="term" value="C:cytoplasm"/>
    <property type="evidence" value="ECO:0007669"/>
    <property type="project" value="UniProtKB-SubCell"/>
</dbReference>
<evidence type="ECO:0000256" key="8">
    <source>
        <dbReference type="ARBA" id="ARBA00023154"/>
    </source>
</evidence>
<evidence type="ECO:0000256" key="11">
    <source>
        <dbReference type="ARBA" id="ARBA00049080"/>
    </source>
</evidence>
<gene>
    <name evidence="13" type="primary">dapB</name>
    <name evidence="16" type="ORF">DBW71_04975</name>
</gene>
<dbReference type="InterPro" id="IPR000846">
    <property type="entry name" value="DapB_N"/>
</dbReference>
<evidence type="ECO:0000256" key="6">
    <source>
        <dbReference type="ARBA" id="ARBA00023002"/>
    </source>
</evidence>
<comment type="catalytic activity">
    <reaction evidence="12 13">
        <text>(S)-2,3,4,5-tetrahydrodipicolinate + NAD(+) + H2O = (2S,4S)-4-hydroxy-2,3,4,5-tetrahydrodipicolinate + NADH + H(+)</text>
        <dbReference type="Rhea" id="RHEA:35323"/>
        <dbReference type="ChEBI" id="CHEBI:15377"/>
        <dbReference type="ChEBI" id="CHEBI:15378"/>
        <dbReference type="ChEBI" id="CHEBI:16845"/>
        <dbReference type="ChEBI" id="CHEBI:57540"/>
        <dbReference type="ChEBI" id="CHEBI:57945"/>
        <dbReference type="ChEBI" id="CHEBI:67139"/>
        <dbReference type="EC" id="1.17.1.8"/>
    </reaction>
</comment>
<dbReference type="SUPFAM" id="SSF51735">
    <property type="entry name" value="NAD(P)-binding Rossmann-fold domains"/>
    <property type="match status" value="1"/>
</dbReference>
<comment type="pathway">
    <text evidence="9 13">Amino-acid biosynthesis; L-lysine biosynthesis via DAP pathway; (S)-tetrahydrodipicolinate from L-aspartate: step 4/4.</text>
</comment>
<comment type="similarity">
    <text evidence="1 13">Belongs to the DapB family.</text>
</comment>
<feature type="binding site" evidence="13">
    <location>
        <begin position="163"/>
        <end position="164"/>
    </location>
    <ligand>
        <name>(S)-2,3,4,5-tetrahydrodipicolinate</name>
        <dbReference type="ChEBI" id="CHEBI:16845"/>
    </ligand>
</feature>
<protein>
    <recommendedName>
        <fullName evidence="10 13">4-hydroxy-tetrahydrodipicolinate reductase</fullName>
        <shortName evidence="13">HTPA reductase</shortName>
        <ecNumber evidence="10 13">1.17.1.8</ecNumber>
    </recommendedName>
</protein>
<dbReference type="Pfam" id="PF05173">
    <property type="entry name" value="DapB_C"/>
    <property type="match status" value="1"/>
</dbReference>
<keyword evidence="2 13" id="KW-0963">Cytoplasm</keyword>
<feature type="binding site" evidence="13">
    <location>
        <position position="154"/>
    </location>
    <ligand>
        <name>(S)-2,3,4,5-tetrahydrodipicolinate</name>
        <dbReference type="ChEBI" id="CHEBI:16845"/>
    </ligand>
</feature>
<comment type="caution">
    <text evidence="13">Was originally thought to be a dihydrodipicolinate reductase (DHDPR), catalyzing the conversion of dihydrodipicolinate to tetrahydrodipicolinate. However, it was shown in E.coli that the substrate of the enzymatic reaction is not dihydrodipicolinate (DHDP) but in fact (2S,4S)-4-hydroxy-2,3,4,5-tetrahydrodipicolinic acid (HTPA), the product released by the DapA-catalyzed reaction.</text>
</comment>
<keyword evidence="4 13" id="KW-0521">NADP</keyword>
<dbReference type="Proteomes" id="UP000253570">
    <property type="component" value="Unassembled WGS sequence"/>
</dbReference>
<dbReference type="Gene3D" id="3.40.50.720">
    <property type="entry name" value="NAD(P)-binding Rossmann-like Domain"/>
    <property type="match status" value="1"/>
</dbReference>
<comment type="subcellular location">
    <subcellularLocation>
        <location evidence="13">Cytoplasm</location>
    </subcellularLocation>
</comment>
<dbReference type="EC" id="1.17.1.8" evidence="10 13"/>
<dbReference type="GO" id="GO:0050661">
    <property type="term" value="F:NADP binding"/>
    <property type="evidence" value="ECO:0007669"/>
    <property type="project" value="UniProtKB-UniRule"/>
</dbReference>
<accession>A0A368DL50</accession>
<comment type="subunit">
    <text evidence="13">Homotetramer.</text>
</comment>
<dbReference type="GO" id="GO:0019877">
    <property type="term" value="P:diaminopimelate biosynthetic process"/>
    <property type="evidence" value="ECO:0007669"/>
    <property type="project" value="UniProtKB-UniRule"/>
</dbReference>
<dbReference type="PIRSF" id="PIRSF000161">
    <property type="entry name" value="DHPR"/>
    <property type="match status" value="1"/>
</dbReference>
<dbReference type="NCBIfam" id="TIGR00036">
    <property type="entry name" value="dapB"/>
    <property type="match status" value="1"/>
</dbReference>
<comment type="catalytic activity">
    <reaction evidence="11 13">
        <text>(S)-2,3,4,5-tetrahydrodipicolinate + NADP(+) + H2O = (2S,4S)-4-hydroxy-2,3,4,5-tetrahydrodipicolinate + NADPH + H(+)</text>
        <dbReference type="Rhea" id="RHEA:35331"/>
        <dbReference type="ChEBI" id="CHEBI:15377"/>
        <dbReference type="ChEBI" id="CHEBI:15378"/>
        <dbReference type="ChEBI" id="CHEBI:16845"/>
        <dbReference type="ChEBI" id="CHEBI:57783"/>
        <dbReference type="ChEBI" id="CHEBI:58349"/>
        <dbReference type="ChEBI" id="CHEBI:67139"/>
        <dbReference type="EC" id="1.17.1.8"/>
    </reaction>
</comment>
<dbReference type="GO" id="GO:0051287">
    <property type="term" value="F:NAD binding"/>
    <property type="evidence" value="ECO:0007669"/>
    <property type="project" value="UniProtKB-UniRule"/>
</dbReference>
<feature type="binding site" evidence="13">
    <location>
        <begin position="121"/>
        <end position="124"/>
    </location>
    <ligand>
        <name>NAD(+)</name>
        <dbReference type="ChEBI" id="CHEBI:57540"/>
    </ligand>
</feature>
<evidence type="ECO:0000256" key="12">
    <source>
        <dbReference type="ARBA" id="ARBA00049396"/>
    </source>
</evidence>
<dbReference type="PANTHER" id="PTHR20836:SF0">
    <property type="entry name" value="4-HYDROXY-TETRAHYDRODIPICOLINATE REDUCTASE 1, CHLOROPLASTIC-RELATED"/>
    <property type="match status" value="1"/>
</dbReference>
<evidence type="ECO:0000256" key="1">
    <source>
        <dbReference type="ARBA" id="ARBA00006642"/>
    </source>
</evidence>
<keyword evidence="8 13" id="KW-0457">Lysine biosynthesis</keyword>
<keyword evidence="6 13" id="KW-0560">Oxidoreductase</keyword>
<dbReference type="InterPro" id="IPR036291">
    <property type="entry name" value="NAD(P)-bd_dom_sf"/>
</dbReference>
<keyword evidence="5 13" id="KW-0220">Diaminopimelate biosynthesis</keyword>
<evidence type="ECO:0000256" key="9">
    <source>
        <dbReference type="ARBA" id="ARBA00037922"/>
    </source>
</evidence>
<evidence type="ECO:0000313" key="17">
    <source>
        <dbReference type="Proteomes" id="UP000253570"/>
    </source>
</evidence>
<evidence type="ECO:0000256" key="4">
    <source>
        <dbReference type="ARBA" id="ARBA00022857"/>
    </source>
</evidence>
<evidence type="ECO:0000256" key="13">
    <source>
        <dbReference type="HAMAP-Rule" id="MF_00102"/>
    </source>
</evidence>
<dbReference type="InterPro" id="IPR023940">
    <property type="entry name" value="DHDPR_bac"/>
</dbReference>
<evidence type="ECO:0000256" key="10">
    <source>
        <dbReference type="ARBA" id="ARBA00038983"/>
    </source>
</evidence>
<dbReference type="GO" id="GO:0008839">
    <property type="term" value="F:4-hydroxy-tetrahydrodipicolinate reductase"/>
    <property type="evidence" value="ECO:0007669"/>
    <property type="project" value="UniProtKB-UniRule"/>
</dbReference>
<dbReference type="CDD" id="cd02274">
    <property type="entry name" value="DHDPR_N"/>
    <property type="match status" value="1"/>
</dbReference>
<dbReference type="FunFam" id="3.30.360.10:FF:000004">
    <property type="entry name" value="4-hydroxy-tetrahydrodipicolinate reductase"/>
    <property type="match status" value="1"/>
</dbReference>
<dbReference type="Pfam" id="PF01113">
    <property type="entry name" value="DapB_N"/>
    <property type="match status" value="1"/>
</dbReference>
<dbReference type="Gene3D" id="3.30.360.10">
    <property type="entry name" value="Dihydrodipicolinate Reductase, domain 2"/>
    <property type="match status" value="1"/>
</dbReference>
<dbReference type="AlphaFoldDB" id="A0A368DL50"/>
<comment type="caution">
    <text evidence="13">Lacks conserved residue(s) required for the propagation of feature annotation.</text>
</comment>
<feature type="active site" description="Proton donor/acceptor" evidence="13">
    <location>
        <position position="153"/>
    </location>
</feature>
<dbReference type="PROSITE" id="PS01298">
    <property type="entry name" value="DAPB"/>
    <property type="match status" value="1"/>
</dbReference>
<keyword evidence="3 13" id="KW-0028">Amino-acid biosynthesis</keyword>
<comment type="function">
    <text evidence="13">Catalyzes the conversion of 4-hydroxy-tetrahydrodipicolinate (HTPA) to tetrahydrodipicolinate.</text>
</comment>
<reference evidence="16 17" key="1">
    <citation type="journal article" date="2018" name="Microbiome">
        <title>Fine metagenomic profile of the Mediterranean stratified and mixed water columns revealed by assembly and recruitment.</title>
        <authorList>
            <person name="Haro-Moreno J.M."/>
            <person name="Lopez-Perez M."/>
            <person name="De La Torre J.R."/>
            <person name="Picazo A."/>
            <person name="Camacho A."/>
            <person name="Rodriguez-Valera F."/>
        </authorList>
    </citation>
    <scope>NUCLEOTIDE SEQUENCE [LARGE SCALE GENOMIC DNA]</scope>
    <source>
        <strain evidence="16">MED-G57</strain>
    </source>
</reference>
<dbReference type="UniPathway" id="UPA00034">
    <property type="reaction ID" value="UER00018"/>
</dbReference>
<evidence type="ECO:0000256" key="5">
    <source>
        <dbReference type="ARBA" id="ARBA00022915"/>
    </source>
</evidence>
<feature type="active site" description="Proton donor" evidence="13">
    <location>
        <position position="157"/>
    </location>
</feature>
<evidence type="ECO:0000313" key="16">
    <source>
        <dbReference type="EMBL" id="RCL72570.1"/>
    </source>
</evidence>
<evidence type="ECO:0000256" key="2">
    <source>
        <dbReference type="ARBA" id="ARBA00022490"/>
    </source>
</evidence>
<dbReference type="SUPFAM" id="SSF55347">
    <property type="entry name" value="Glyceraldehyde-3-phosphate dehydrogenase-like, C-terminal domain"/>
    <property type="match status" value="1"/>
</dbReference>
<comment type="caution">
    <text evidence="16">The sequence shown here is derived from an EMBL/GenBank/DDBJ whole genome shotgun (WGS) entry which is preliminary data.</text>
</comment>
<dbReference type="InterPro" id="IPR022664">
    <property type="entry name" value="DapB_N_CS"/>
</dbReference>
<proteinExistence type="inferred from homology"/>
<dbReference type="HAMAP" id="MF_00102">
    <property type="entry name" value="DapB"/>
    <property type="match status" value="1"/>
</dbReference>
<feature type="domain" description="Dihydrodipicolinate reductase N-terminal" evidence="14">
    <location>
        <begin position="1"/>
        <end position="124"/>
    </location>
</feature>